<evidence type="ECO:0000313" key="2">
    <source>
        <dbReference type="EMBL" id="GGB46266.1"/>
    </source>
</evidence>
<organism evidence="2 3">
    <name type="scientific">Oceanisphaera marina</name>
    <dbReference type="NCBI Taxonomy" id="2017550"/>
    <lineage>
        <taxon>Bacteria</taxon>
        <taxon>Pseudomonadati</taxon>
        <taxon>Pseudomonadota</taxon>
        <taxon>Gammaproteobacteria</taxon>
        <taxon>Aeromonadales</taxon>
        <taxon>Aeromonadaceae</taxon>
        <taxon>Oceanisphaera</taxon>
    </lineage>
</organism>
<evidence type="ECO:0008006" key="4">
    <source>
        <dbReference type="Google" id="ProtNLM"/>
    </source>
</evidence>
<gene>
    <name evidence="2" type="ORF">GCM10011502_19530</name>
</gene>
<sequence length="107" mass="12279">MTMLLTQQAAKYFLQGNYKKAHDLYKDAEKVLGPKNVKANLLLCQKRLKNKKNTPVVSLSGRGSASEEVHLLNQEIIKLNNELEKKDITIQERFQELAILTKLLEEK</sequence>
<reference evidence="3" key="1">
    <citation type="journal article" date="2019" name="Int. J. Syst. Evol. Microbiol.">
        <title>The Global Catalogue of Microorganisms (GCM) 10K type strain sequencing project: providing services to taxonomists for standard genome sequencing and annotation.</title>
        <authorList>
            <consortium name="The Broad Institute Genomics Platform"/>
            <consortium name="The Broad Institute Genome Sequencing Center for Infectious Disease"/>
            <person name="Wu L."/>
            <person name="Ma J."/>
        </authorList>
    </citation>
    <scope>NUCLEOTIDE SEQUENCE [LARGE SCALE GENOMIC DNA]</scope>
    <source>
        <strain evidence="3">CGMCC 1.15923</strain>
    </source>
</reference>
<dbReference type="RefSeq" id="WP_188629938.1">
    <property type="nucleotide sequence ID" value="NZ_BMKE01000015.1"/>
</dbReference>
<evidence type="ECO:0000313" key="3">
    <source>
        <dbReference type="Proteomes" id="UP000646152"/>
    </source>
</evidence>
<name>A0ABQ1ILL5_9GAMM</name>
<evidence type="ECO:0000256" key="1">
    <source>
        <dbReference type="SAM" id="Coils"/>
    </source>
</evidence>
<keyword evidence="3" id="KW-1185">Reference proteome</keyword>
<accession>A0ABQ1ILL5</accession>
<keyword evidence="1" id="KW-0175">Coiled coil</keyword>
<dbReference type="Proteomes" id="UP000646152">
    <property type="component" value="Unassembled WGS sequence"/>
</dbReference>
<feature type="coiled-coil region" evidence="1">
    <location>
        <begin position="62"/>
        <end position="89"/>
    </location>
</feature>
<protein>
    <recommendedName>
        <fullName evidence="4">Tetratricopeptide repeat protein</fullName>
    </recommendedName>
</protein>
<proteinExistence type="predicted"/>
<dbReference type="EMBL" id="BMKE01000015">
    <property type="protein sequence ID" value="GGB46266.1"/>
    <property type="molecule type" value="Genomic_DNA"/>
</dbReference>
<comment type="caution">
    <text evidence="2">The sequence shown here is derived from an EMBL/GenBank/DDBJ whole genome shotgun (WGS) entry which is preliminary data.</text>
</comment>